<evidence type="ECO:0000313" key="4">
    <source>
        <dbReference type="Proteomes" id="UP000198649"/>
    </source>
</evidence>
<accession>A0A1I3I8B1</accession>
<evidence type="ECO:0000259" key="2">
    <source>
        <dbReference type="Pfam" id="PF00561"/>
    </source>
</evidence>
<dbReference type="AlphaFoldDB" id="A0A1I3I8B1"/>
<keyword evidence="4" id="KW-1185">Reference proteome</keyword>
<reference evidence="3 4" key="1">
    <citation type="submission" date="2016-10" db="EMBL/GenBank/DDBJ databases">
        <authorList>
            <person name="de Groot N.N."/>
        </authorList>
    </citation>
    <scope>NUCLEOTIDE SEQUENCE [LARGE SCALE GENOMIC DNA]</scope>
    <source>
        <strain evidence="3 4">CGMCC 1.11156</strain>
    </source>
</reference>
<protein>
    <submittedName>
        <fullName evidence="3">Pimeloyl-ACP methyl ester carboxylesterase</fullName>
    </submittedName>
</protein>
<keyword evidence="1" id="KW-0812">Transmembrane</keyword>
<dbReference type="InterPro" id="IPR029058">
    <property type="entry name" value="AB_hydrolase_fold"/>
</dbReference>
<dbReference type="Pfam" id="PF00561">
    <property type="entry name" value="Abhydrolase_1"/>
    <property type="match status" value="1"/>
</dbReference>
<dbReference type="SUPFAM" id="SSF53474">
    <property type="entry name" value="alpha/beta-Hydrolases"/>
    <property type="match status" value="1"/>
</dbReference>
<evidence type="ECO:0000313" key="3">
    <source>
        <dbReference type="EMBL" id="SFI44152.1"/>
    </source>
</evidence>
<dbReference type="STRING" id="1005945.SAMN05216561_108159"/>
<dbReference type="GO" id="GO:0003824">
    <property type="term" value="F:catalytic activity"/>
    <property type="evidence" value="ECO:0007669"/>
    <property type="project" value="UniProtKB-ARBA"/>
</dbReference>
<dbReference type="PANTHER" id="PTHR43798">
    <property type="entry name" value="MONOACYLGLYCEROL LIPASE"/>
    <property type="match status" value="1"/>
</dbReference>
<dbReference type="PANTHER" id="PTHR43798:SF33">
    <property type="entry name" value="HYDROLASE, PUTATIVE (AFU_ORTHOLOGUE AFUA_2G14860)-RELATED"/>
    <property type="match status" value="1"/>
</dbReference>
<dbReference type="Proteomes" id="UP000198649">
    <property type="component" value="Unassembled WGS sequence"/>
</dbReference>
<evidence type="ECO:0000256" key="1">
    <source>
        <dbReference type="SAM" id="Phobius"/>
    </source>
</evidence>
<organism evidence="3 4">
    <name type="scientific">Nocardioides psychrotolerans</name>
    <dbReference type="NCBI Taxonomy" id="1005945"/>
    <lineage>
        <taxon>Bacteria</taxon>
        <taxon>Bacillati</taxon>
        <taxon>Actinomycetota</taxon>
        <taxon>Actinomycetes</taxon>
        <taxon>Propionibacteriales</taxon>
        <taxon>Nocardioidaceae</taxon>
        <taxon>Nocardioides</taxon>
    </lineage>
</organism>
<dbReference type="Gene3D" id="3.40.50.1820">
    <property type="entry name" value="alpha/beta hydrolase"/>
    <property type="match status" value="1"/>
</dbReference>
<feature type="domain" description="AB hydrolase-1" evidence="2">
    <location>
        <begin position="69"/>
        <end position="301"/>
    </location>
</feature>
<sequence length="343" mass="36422">MSLRWLEPATLRGGGLPPLPPHTEGMEHDAGIGPTWPGVVDEVLEVRGREVRILRAPGPSVAAGTEPQLLVHGLGASAVTWVEVMSGLSATGPVVAVDLPGFGRTTALEDEPLTVDAYVRFVLDVADALGWTSFALHGNSMGGLVATLLAAQQPERVSLLVLVSPALPPTSPLKLLMPARATLEGMVPIAVSSVSAAALGVVGAGGLLDERRNRHLMRLIFSEPDGVRPELIDLMAQEYADDDQVVVASRRKALLSALRSIAVLWASPGRVLRAIDAVEAPTLILGGTADALVPAKVLRQVLARRRDWCGHVLDDRRHALMMEAPAEYLALVHAWAVDHREAV</sequence>
<keyword evidence="1" id="KW-1133">Transmembrane helix</keyword>
<dbReference type="InterPro" id="IPR000073">
    <property type="entry name" value="AB_hydrolase_1"/>
</dbReference>
<gene>
    <name evidence="3" type="ORF">SAMN05216561_108159</name>
</gene>
<name>A0A1I3I8B1_9ACTN</name>
<feature type="transmembrane region" description="Helical" evidence="1">
    <location>
        <begin position="186"/>
        <end position="208"/>
    </location>
</feature>
<keyword evidence="1" id="KW-0472">Membrane</keyword>
<dbReference type="InterPro" id="IPR050266">
    <property type="entry name" value="AB_hydrolase_sf"/>
</dbReference>
<dbReference type="GO" id="GO:0016020">
    <property type="term" value="C:membrane"/>
    <property type="evidence" value="ECO:0007669"/>
    <property type="project" value="TreeGrafter"/>
</dbReference>
<dbReference type="PRINTS" id="PR00111">
    <property type="entry name" value="ABHYDROLASE"/>
</dbReference>
<proteinExistence type="predicted"/>
<dbReference type="EMBL" id="FOQG01000008">
    <property type="protein sequence ID" value="SFI44152.1"/>
    <property type="molecule type" value="Genomic_DNA"/>
</dbReference>